<sequence>MAIGPGLAVAQQPGSKPAPPPTSVGMSQLPKSFFGTYTYRSYTVHSSGEEPVQANGVGGTLKLLPTGLFEKSMQLTGPNGQVTFSQRGRFTVNGENISFAYLDSQQTPKADNGTFRYDAKKQTLELTIKGFPEGSKAVYVLQSAGPLR</sequence>
<dbReference type="EMBL" id="LNAL01000007">
    <property type="protein sequence ID" value="KUG07226.1"/>
    <property type="molecule type" value="Genomic_DNA"/>
</dbReference>
<evidence type="ECO:0000256" key="1">
    <source>
        <dbReference type="SAM" id="MobiDB-lite"/>
    </source>
</evidence>
<dbReference type="AlphaFoldDB" id="A0A9X0L440"/>
<dbReference type="Proteomes" id="UP000054223">
    <property type="component" value="Unassembled WGS sequence"/>
</dbReference>
<gene>
    <name evidence="2" type="ORF">ASU33_12695</name>
</gene>
<name>A0A9X0L440_SOLP1</name>
<accession>A0A9X0L440</accession>
<evidence type="ECO:0000313" key="3">
    <source>
        <dbReference type="Proteomes" id="UP000054223"/>
    </source>
</evidence>
<proteinExistence type="predicted"/>
<feature type="region of interest" description="Disordered" evidence="1">
    <location>
        <begin position="1"/>
        <end position="27"/>
    </location>
</feature>
<organism evidence="2 3">
    <name type="scientific">Solirubrum puertoriconensis</name>
    <dbReference type="NCBI Taxonomy" id="1751427"/>
    <lineage>
        <taxon>Bacteria</taxon>
        <taxon>Pseudomonadati</taxon>
        <taxon>Bacteroidota</taxon>
        <taxon>Cytophagia</taxon>
        <taxon>Cytophagales</taxon>
    </lineage>
</organism>
<comment type="caution">
    <text evidence="2">The sequence shown here is derived from an EMBL/GenBank/DDBJ whole genome shotgun (WGS) entry which is preliminary data.</text>
</comment>
<keyword evidence="3" id="KW-1185">Reference proteome</keyword>
<evidence type="ECO:0000313" key="2">
    <source>
        <dbReference type="EMBL" id="KUG07226.1"/>
    </source>
</evidence>
<reference evidence="2 3" key="1">
    <citation type="submission" date="2015-11" db="EMBL/GenBank/DDBJ databases">
        <title>Solirubrum puertoriconensis gen. nov. an environmental bacteria isolated in Puerto Rico.</title>
        <authorList>
            <person name="Cuebas-Irizarry M.F."/>
            <person name="Montalvo-Rodriguez R."/>
        </authorList>
    </citation>
    <scope>NUCLEOTIDE SEQUENCE [LARGE SCALE GENOMIC DNA]</scope>
    <source>
        <strain evidence="2 3">MC1A</strain>
    </source>
</reference>
<protein>
    <submittedName>
        <fullName evidence="2">Uncharacterized protein</fullName>
    </submittedName>
</protein>